<name>A0AAV2E087_9ROSI</name>
<proteinExistence type="predicted"/>
<dbReference type="AlphaFoldDB" id="A0AAV2E087"/>
<gene>
    <name evidence="1" type="ORF">LTRI10_LOCUS20644</name>
</gene>
<sequence length="156" mass="17304">MQEAREVDFGDSDLLLCFENRTGCCNSNEDATRWSLAVTTTQIDLINFGPLQSLLQPTNPKFPALTWPLASTFISESYPVTPILAPVAKKLLVMVMMSLLRGLFNDDLGKVEVFIEEAESVEGGLRRELGEDLGLRRLESDSKAAKEANEKGKRLL</sequence>
<accession>A0AAV2E087</accession>
<protein>
    <submittedName>
        <fullName evidence="1">Uncharacterized protein</fullName>
    </submittedName>
</protein>
<evidence type="ECO:0000313" key="2">
    <source>
        <dbReference type="Proteomes" id="UP001497516"/>
    </source>
</evidence>
<evidence type="ECO:0000313" key="1">
    <source>
        <dbReference type="EMBL" id="CAL1379102.1"/>
    </source>
</evidence>
<organism evidence="1 2">
    <name type="scientific">Linum trigynum</name>
    <dbReference type="NCBI Taxonomy" id="586398"/>
    <lineage>
        <taxon>Eukaryota</taxon>
        <taxon>Viridiplantae</taxon>
        <taxon>Streptophyta</taxon>
        <taxon>Embryophyta</taxon>
        <taxon>Tracheophyta</taxon>
        <taxon>Spermatophyta</taxon>
        <taxon>Magnoliopsida</taxon>
        <taxon>eudicotyledons</taxon>
        <taxon>Gunneridae</taxon>
        <taxon>Pentapetalae</taxon>
        <taxon>rosids</taxon>
        <taxon>fabids</taxon>
        <taxon>Malpighiales</taxon>
        <taxon>Linaceae</taxon>
        <taxon>Linum</taxon>
    </lineage>
</organism>
<keyword evidence="2" id="KW-1185">Reference proteome</keyword>
<dbReference type="EMBL" id="OZ034816">
    <property type="protein sequence ID" value="CAL1379102.1"/>
    <property type="molecule type" value="Genomic_DNA"/>
</dbReference>
<dbReference type="Proteomes" id="UP001497516">
    <property type="component" value="Chromosome 3"/>
</dbReference>
<reference evidence="1 2" key="1">
    <citation type="submission" date="2024-04" db="EMBL/GenBank/DDBJ databases">
        <authorList>
            <person name="Fracassetti M."/>
        </authorList>
    </citation>
    <scope>NUCLEOTIDE SEQUENCE [LARGE SCALE GENOMIC DNA]</scope>
</reference>